<keyword evidence="2" id="KW-1133">Transmembrane helix</keyword>
<organism evidence="3 4">
    <name type="scientific">Limosilactobacillus walteri</name>
    <dbReference type="NCBI Taxonomy" id="2268022"/>
    <lineage>
        <taxon>Bacteria</taxon>
        <taxon>Bacillati</taxon>
        <taxon>Bacillota</taxon>
        <taxon>Bacilli</taxon>
        <taxon>Lactobacillales</taxon>
        <taxon>Lactobacillaceae</taxon>
        <taxon>Limosilactobacillus</taxon>
    </lineage>
</organism>
<feature type="transmembrane region" description="Helical" evidence="2">
    <location>
        <begin position="99"/>
        <end position="117"/>
    </location>
</feature>
<dbReference type="EMBL" id="QORN01000044">
    <property type="protein sequence ID" value="MBD5807330.1"/>
    <property type="molecule type" value="Genomic_DNA"/>
</dbReference>
<feature type="transmembrane region" description="Helical" evidence="2">
    <location>
        <begin position="291"/>
        <end position="307"/>
    </location>
</feature>
<keyword evidence="1" id="KW-0762">Sugar transport</keyword>
<dbReference type="PANTHER" id="PTHR11328">
    <property type="entry name" value="MAJOR FACILITATOR SUPERFAMILY DOMAIN-CONTAINING PROTEIN"/>
    <property type="match status" value="1"/>
</dbReference>
<feature type="transmembrane region" description="Helical" evidence="2">
    <location>
        <begin position="170"/>
        <end position="194"/>
    </location>
</feature>
<sequence>MDNTSSTPKHDLGVSTASAPKHKLTFSEKTGYGMVNMAVNLIFNVVSTYLLFFYTNVFGLKPADSAFMFLIVKLVDAIGNPLWGTYVDKHTTKYGKYRGYLLYLAIPYAFFSIITFITPDTTYVLKLAYAYTTYVCLSLLNVGLCINGALPAAMTRDSDEIAVLNSYSLFFSNTGGVLVSFCVPLCVTAISGSYSGPNSQIGWTLTMGIFAILGLFGLLYGFKTVREHYHMSSEETSEVQMKDILVQARVNKPFVLIFIYMVLAFVFMTMVNSAGSYYVTYNMGMPKMLKYFNVLGTLPSFLIVPLMPWMKKKMGRKGMMHTFSIILIAGLMVMYLCDPHNVTLIMLGKLLASLGMIVTTGYMWSFVPEITNYGEWKTGKRENGIISSIYQFAVAVGMAIGGVIPGYVLQIVGFNAKLTTQSAMALNGIGLIMSVIPSILIVISMIVMQMYPITDKLMDQMNQEIDARKASK</sequence>
<accession>A0ABR8P9A0</accession>
<keyword evidence="4" id="KW-1185">Reference proteome</keyword>
<keyword evidence="2" id="KW-0812">Transmembrane</keyword>
<comment type="caution">
    <text evidence="3">The sequence shown here is derived from an EMBL/GenBank/DDBJ whole genome shotgun (WGS) entry which is preliminary data.</text>
</comment>
<feature type="transmembrane region" description="Helical" evidence="2">
    <location>
        <begin position="254"/>
        <end position="279"/>
    </location>
</feature>
<keyword evidence="1" id="KW-0813">Transport</keyword>
<feature type="transmembrane region" description="Helical" evidence="2">
    <location>
        <begin position="66"/>
        <end position="87"/>
    </location>
</feature>
<feature type="transmembrane region" description="Helical" evidence="2">
    <location>
        <begin position="342"/>
        <end position="367"/>
    </location>
</feature>
<dbReference type="InterPro" id="IPR036259">
    <property type="entry name" value="MFS_trans_sf"/>
</dbReference>
<dbReference type="CDD" id="cd17332">
    <property type="entry name" value="MFS_MelB_like"/>
    <property type="match status" value="1"/>
</dbReference>
<feature type="transmembrane region" description="Helical" evidence="2">
    <location>
        <begin position="200"/>
        <end position="222"/>
    </location>
</feature>
<evidence type="ECO:0000313" key="3">
    <source>
        <dbReference type="EMBL" id="MBD5807330.1"/>
    </source>
</evidence>
<dbReference type="Proteomes" id="UP000704341">
    <property type="component" value="Unassembled WGS sequence"/>
</dbReference>
<evidence type="ECO:0000256" key="2">
    <source>
        <dbReference type="SAM" id="Phobius"/>
    </source>
</evidence>
<gene>
    <name evidence="3" type="ORF">DTK66_09550</name>
</gene>
<feature type="transmembrane region" description="Helical" evidence="2">
    <location>
        <begin position="388"/>
        <end position="409"/>
    </location>
</feature>
<keyword evidence="2" id="KW-0472">Membrane</keyword>
<protein>
    <submittedName>
        <fullName evidence="3">MFS transporter</fullName>
    </submittedName>
</protein>
<dbReference type="PANTHER" id="PTHR11328:SF24">
    <property type="entry name" value="MAJOR FACILITATOR SUPERFAMILY (MFS) PROFILE DOMAIN-CONTAINING PROTEIN"/>
    <property type="match status" value="1"/>
</dbReference>
<dbReference type="Pfam" id="PF13347">
    <property type="entry name" value="MFS_2"/>
    <property type="match status" value="1"/>
</dbReference>
<evidence type="ECO:0000256" key="1">
    <source>
        <dbReference type="ARBA" id="ARBA00022597"/>
    </source>
</evidence>
<dbReference type="RefSeq" id="WP_191668511.1">
    <property type="nucleotide sequence ID" value="NZ_QORN01000044.1"/>
</dbReference>
<feature type="transmembrane region" description="Helical" evidence="2">
    <location>
        <begin position="31"/>
        <end position="54"/>
    </location>
</feature>
<reference evidence="3 4" key="1">
    <citation type="submission" date="2018-07" db="EMBL/GenBank/DDBJ databases">
        <title>Phylogenomic Insights into understanding Host Adaptation of Lactobacillus reuteri by a novel species, Lactobacillus spp. M31.</title>
        <authorList>
            <person name="Sharma S."/>
            <person name="Patil P."/>
            <person name="Korpole S."/>
            <person name="Patil P.B."/>
        </authorList>
    </citation>
    <scope>NUCLEOTIDE SEQUENCE [LARGE SCALE GENOMIC DNA]</scope>
    <source>
        <strain evidence="3 4">M31</strain>
    </source>
</reference>
<feature type="transmembrane region" description="Helical" evidence="2">
    <location>
        <begin position="129"/>
        <end position="150"/>
    </location>
</feature>
<name>A0ABR8P9A0_9LACO</name>
<feature type="transmembrane region" description="Helical" evidence="2">
    <location>
        <begin position="429"/>
        <end position="451"/>
    </location>
</feature>
<dbReference type="NCBIfam" id="TIGR00792">
    <property type="entry name" value="gph"/>
    <property type="match status" value="1"/>
</dbReference>
<dbReference type="InterPro" id="IPR001927">
    <property type="entry name" value="Na/Gal_symport"/>
</dbReference>
<dbReference type="Gene3D" id="1.20.1250.20">
    <property type="entry name" value="MFS general substrate transporter like domains"/>
    <property type="match status" value="1"/>
</dbReference>
<evidence type="ECO:0000313" key="4">
    <source>
        <dbReference type="Proteomes" id="UP000704341"/>
    </source>
</evidence>
<dbReference type="SUPFAM" id="SSF103473">
    <property type="entry name" value="MFS general substrate transporter"/>
    <property type="match status" value="1"/>
</dbReference>
<feature type="transmembrane region" description="Helical" evidence="2">
    <location>
        <begin position="319"/>
        <end position="336"/>
    </location>
</feature>
<proteinExistence type="predicted"/>
<dbReference type="InterPro" id="IPR039672">
    <property type="entry name" value="MFS_2"/>
</dbReference>